<organism evidence="1 2">
    <name type="scientific">Petrolisthes cinctipes</name>
    <name type="common">Flat porcelain crab</name>
    <dbReference type="NCBI Taxonomy" id="88211"/>
    <lineage>
        <taxon>Eukaryota</taxon>
        <taxon>Metazoa</taxon>
        <taxon>Ecdysozoa</taxon>
        <taxon>Arthropoda</taxon>
        <taxon>Crustacea</taxon>
        <taxon>Multicrustacea</taxon>
        <taxon>Malacostraca</taxon>
        <taxon>Eumalacostraca</taxon>
        <taxon>Eucarida</taxon>
        <taxon>Decapoda</taxon>
        <taxon>Pleocyemata</taxon>
        <taxon>Anomura</taxon>
        <taxon>Galatheoidea</taxon>
        <taxon>Porcellanidae</taxon>
        <taxon>Petrolisthes</taxon>
    </lineage>
</organism>
<name>A0AAE1G661_PETCI</name>
<dbReference type="AlphaFoldDB" id="A0AAE1G661"/>
<accession>A0AAE1G661</accession>
<dbReference type="Proteomes" id="UP001286313">
    <property type="component" value="Unassembled WGS sequence"/>
</dbReference>
<evidence type="ECO:0000313" key="1">
    <source>
        <dbReference type="EMBL" id="KAK3885979.1"/>
    </source>
</evidence>
<evidence type="ECO:0000313" key="2">
    <source>
        <dbReference type="Proteomes" id="UP001286313"/>
    </source>
</evidence>
<gene>
    <name evidence="1" type="ORF">Pcinc_009838</name>
</gene>
<dbReference type="EMBL" id="JAWQEG010000741">
    <property type="protein sequence ID" value="KAK3885979.1"/>
    <property type="molecule type" value="Genomic_DNA"/>
</dbReference>
<keyword evidence="2" id="KW-1185">Reference proteome</keyword>
<comment type="caution">
    <text evidence="1">The sequence shown here is derived from an EMBL/GenBank/DDBJ whole genome shotgun (WGS) entry which is preliminary data.</text>
</comment>
<feature type="non-terminal residue" evidence="1">
    <location>
        <position position="22"/>
    </location>
</feature>
<reference evidence="1" key="1">
    <citation type="submission" date="2023-10" db="EMBL/GenBank/DDBJ databases">
        <title>Genome assemblies of two species of porcelain crab, Petrolisthes cinctipes and Petrolisthes manimaculis (Anomura: Porcellanidae).</title>
        <authorList>
            <person name="Angst P."/>
        </authorList>
    </citation>
    <scope>NUCLEOTIDE SEQUENCE</scope>
    <source>
        <strain evidence="1">PB745_01</strain>
        <tissue evidence="1">Gill</tissue>
    </source>
</reference>
<proteinExistence type="predicted"/>
<sequence length="22" mass="2408">MRVVLCVAMAQKLGQTTSRDIS</sequence>
<protein>
    <submittedName>
        <fullName evidence="1">Uncharacterized protein</fullName>
    </submittedName>
</protein>